<protein>
    <submittedName>
        <fullName evidence="1">WXG100 family type VII secretion target</fullName>
    </submittedName>
</protein>
<dbReference type="SUPFAM" id="SSF140453">
    <property type="entry name" value="EsxAB dimer-like"/>
    <property type="match status" value="1"/>
</dbReference>
<dbReference type="EMBL" id="JBHUFB010000008">
    <property type="protein sequence ID" value="MFD1811796.1"/>
    <property type="molecule type" value="Genomic_DNA"/>
</dbReference>
<name>A0ABW4P1F1_9NOCA</name>
<dbReference type="RefSeq" id="WP_378484337.1">
    <property type="nucleotide sequence ID" value="NZ_JBHUFB010000008.1"/>
</dbReference>
<comment type="caution">
    <text evidence="1">The sequence shown here is derived from an EMBL/GenBank/DDBJ whole genome shotgun (WGS) entry which is preliminary data.</text>
</comment>
<evidence type="ECO:0000313" key="2">
    <source>
        <dbReference type="Proteomes" id="UP001597286"/>
    </source>
</evidence>
<keyword evidence="2" id="KW-1185">Reference proteome</keyword>
<proteinExistence type="predicted"/>
<organism evidence="1 2">
    <name type="scientific">Rhodococcus gannanensis</name>
    <dbReference type="NCBI Taxonomy" id="1960308"/>
    <lineage>
        <taxon>Bacteria</taxon>
        <taxon>Bacillati</taxon>
        <taxon>Actinomycetota</taxon>
        <taxon>Actinomycetes</taxon>
        <taxon>Mycobacteriales</taxon>
        <taxon>Nocardiaceae</taxon>
        <taxon>Rhodococcus</taxon>
    </lineage>
</organism>
<dbReference type="Proteomes" id="UP001597286">
    <property type="component" value="Unassembled WGS sequence"/>
</dbReference>
<dbReference type="InterPro" id="IPR036689">
    <property type="entry name" value="ESAT-6-like_sf"/>
</dbReference>
<reference evidence="2" key="1">
    <citation type="journal article" date="2019" name="Int. J. Syst. Evol. Microbiol.">
        <title>The Global Catalogue of Microorganisms (GCM) 10K type strain sequencing project: providing services to taxonomists for standard genome sequencing and annotation.</title>
        <authorList>
            <consortium name="The Broad Institute Genomics Platform"/>
            <consortium name="The Broad Institute Genome Sequencing Center for Infectious Disease"/>
            <person name="Wu L."/>
            <person name="Ma J."/>
        </authorList>
    </citation>
    <scope>NUCLEOTIDE SEQUENCE [LARGE SCALE GENOMIC DNA]</scope>
    <source>
        <strain evidence="2">DT72</strain>
    </source>
</reference>
<accession>A0ABW4P1F1</accession>
<gene>
    <name evidence="1" type="ORF">ACFSJG_06180</name>
</gene>
<evidence type="ECO:0000313" key="1">
    <source>
        <dbReference type="EMBL" id="MFD1811796.1"/>
    </source>
</evidence>
<sequence length="360" mass="35492">MSIDTSIDGDPASIRAAADWLRALATEVGAAADGLYRARNLAEAGWDGDASDGFCSRVSSTASKADELVSAIGAQAQAFDDVAAGIERAQEDMRATREAASAAGLAVADYVIAEPEADDEDSVRALAYSAAVKTATAAHETYELAVKVGVNMWADVTSKWFLVVGDLVNGAVGALGAKHVSLLLKQSDFLTGESARYLDLVRTAPAGTPAEAIYRDVDTARALGRSADDAVEAAARAKSAVDGGGFKVGGALAVAGVAYDIYNGKPPVQAVVSGSAGFLASAAAGAGAGALVGSAVPGVGTAVGAGVGIVVGLATSGAVDALFQGGVDDVGDLVSAGGGAVVDAGKAVGGIAKDGWDAVF</sequence>
<dbReference type="Gene3D" id="1.10.287.1060">
    <property type="entry name" value="ESAT-6-like"/>
    <property type="match status" value="1"/>
</dbReference>